<evidence type="ECO:0000259" key="1">
    <source>
        <dbReference type="Pfam" id="PF04101"/>
    </source>
</evidence>
<evidence type="ECO:0000313" key="3">
    <source>
        <dbReference type="Proteomes" id="UP000663720"/>
    </source>
</evidence>
<dbReference type="KEGG" id="dli:dnl_44120"/>
<accession>A0A975GIK9</accession>
<dbReference type="Pfam" id="PF04101">
    <property type="entry name" value="Glyco_tran_28_C"/>
    <property type="match status" value="1"/>
</dbReference>
<sequence>MKNLKQKKILFYVHDGTGFGHLHRLCKIAEYLQGDCSCLIVSGHRSMSWLVPENCEYIHLPSFDSFILDRTTYWNRLPFMSNMQLSEVIEFRKNLMQSIISEFKPDAIFIDHCPVGKYQEFEKVITSYQAVKYFIFRGIADEFKKKDNPNYHLNRKNLKILEKHFNKIIVTCDEKIFHAEQYHSFNESLKSKTIYVGYISKPVSQAQIKQIRNERGINNENKWIVCSSGGGKYGESLINESIKIAKCFKNIQFDIIHGAKSKESWHSLVYDFVIKKNIRYLKFSTCLPFLHASADIVICHGGYNSIVESIEGDSYIICIPNKGDQFINPKLFAKYHKILYSDSEQNLKSLVEYALSDLDNKKNAKHHLNFYGLKNIKNHLVRDL</sequence>
<dbReference type="InterPro" id="IPR007235">
    <property type="entry name" value="Glyco_trans_28_C"/>
</dbReference>
<keyword evidence="2" id="KW-0808">Transferase</keyword>
<name>A0A975GIK9_9BACT</name>
<gene>
    <name evidence="2" type="ORF">dnl_44120</name>
</gene>
<dbReference type="Gene3D" id="3.40.50.2000">
    <property type="entry name" value="Glycogen Phosphorylase B"/>
    <property type="match status" value="1"/>
</dbReference>
<dbReference type="RefSeq" id="WP_207688014.1">
    <property type="nucleotide sequence ID" value="NZ_CP061799.1"/>
</dbReference>
<dbReference type="SUPFAM" id="SSF53756">
    <property type="entry name" value="UDP-Glycosyltransferase/glycogen phosphorylase"/>
    <property type="match status" value="1"/>
</dbReference>
<feature type="domain" description="Glycosyl transferase family 28 C-terminal" evidence="1">
    <location>
        <begin position="245"/>
        <end position="364"/>
    </location>
</feature>
<evidence type="ECO:0000313" key="2">
    <source>
        <dbReference type="EMBL" id="QTA82048.1"/>
    </source>
</evidence>
<dbReference type="GO" id="GO:0016758">
    <property type="term" value="F:hexosyltransferase activity"/>
    <property type="evidence" value="ECO:0007669"/>
    <property type="project" value="InterPro"/>
</dbReference>
<proteinExistence type="predicted"/>
<organism evidence="2 3">
    <name type="scientific">Desulfonema limicola</name>
    <dbReference type="NCBI Taxonomy" id="45656"/>
    <lineage>
        <taxon>Bacteria</taxon>
        <taxon>Pseudomonadati</taxon>
        <taxon>Thermodesulfobacteriota</taxon>
        <taxon>Desulfobacteria</taxon>
        <taxon>Desulfobacterales</taxon>
        <taxon>Desulfococcaceae</taxon>
        <taxon>Desulfonema</taxon>
    </lineage>
</organism>
<reference evidence="2" key="1">
    <citation type="journal article" date="2021" name="Microb. Physiol.">
        <title>Proteogenomic Insights into the Physiology of Marine, Sulfate-Reducing, Filamentous Desulfonema limicola and Desulfonema magnum.</title>
        <authorList>
            <person name="Schnaars V."/>
            <person name="Wohlbrand L."/>
            <person name="Scheve S."/>
            <person name="Hinrichs C."/>
            <person name="Reinhardt R."/>
            <person name="Rabus R."/>
        </authorList>
    </citation>
    <scope>NUCLEOTIDE SEQUENCE</scope>
    <source>
        <strain evidence="2">5ac10</strain>
    </source>
</reference>
<dbReference type="PANTHER" id="PTHR21015">
    <property type="entry name" value="UDP-N-ACETYLGLUCOSAMINE--N-ACETYLMURAMYL-(PENTAPEPTIDE) PYROPHOSPHORYL-UNDECAPRENOL N-ACETYLGLUCOSAMINE TRANSFERASE 1"/>
    <property type="match status" value="1"/>
</dbReference>
<dbReference type="AlphaFoldDB" id="A0A975GIK9"/>
<dbReference type="PANTHER" id="PTHR21015:SF28">
    <property type="entry name" value="SLL1722 PROTEIN"/>
    <property type="match status" value="1"/>
</dbReference>
<keyword evidence="3" id="KW-1185">Reference proteome</keyword>
<dbReference type="EMBL" id="CP061799">
    <property type="protein sequence ID" value="QTA82048.1"/>
    <property type="molecule type" value="Genomic_DNA"/>
</dbReference>
<protein>
    <submittedName>
        <fullName evidence="2">Glycosyl transferase family 28 C-terminal domain-containing protein</fullName>
    </submittedName>
</protein>
<dbReference type="Proteomes" id="UP000663720">
    <property type="component" value="Chromosome"/>
</dbReference>